<proteinExistence type="predicted"/>
<sequence length="134" mass="15139">MQLSPPFTDAEITLREFLGRERLPDTLRWIWRDSIISRRGSGTKRRANRRIFIDATRLANLTEVKRYYDAGVRQGLGLALSVFCLAGGWSCCYVDVPEDDLAAEYRMMTSLRCSIPTPIPVAKLITSRIVAGCL</sequence>
<evidence type="ECO:0000313" key="1">
    <source>
        <dbReference type="EMBL" id="QDV86047.1"/>
    </source>
</evidence>
<name>A0ABX5XVL3_9BACT</name>
<dbReference type="EMBL" id="CP036432">
    <property type="protein sequence ID" value="QDV86047.1"/>
    <property type="molecule type" value="Genomic_DNA"/>
</dbReference>
<gene>
    <name evidence="1" type="ORF">TBK1r_50640</name>
</gene>
<keyword evidence="2" id="KW-1185">Reference proteome</keyword>
<protein>
    <submittedName>
        <fullName evidence="1">Uncharacterized protein</fullName>
    </submittedName>
</protein>
<evidence type="ECO:0000313" key="2">
    <source>
        <dbReference type="Proteomes" id="UP000318081"/>
    </source>
</evidence>
<reference evidence="1 2" key="1">
    <citation type="submission" date="2019-02" db="EMBL/GenBank/DDBJ databases">
        <title>Deep-cultivation of Planctomycetes and their phenomic and genomic characterization uncovers novel biology.</title>
        <authorList>
            <person name="Wiegand S."/>
            <person name="Jogler M."/>
            <person name="Boedeker C."/>
            <person name="Pinto D."/>
            <person name="Vollmers J."/>
            <person name="Rivas-Marin E."/>
            <person name="Kohn T."/>
            <person name="Peeters S.H."/>
            <person name="Heuer A."/>
            <person name="Rast P."/>
            <person name="Oberbeckmann S."/>
            <person name="Bunk B."/>
            <person name="Jeske O."/>
            <person name="Meyerdierks A."/>
            <person name="Storesund J.E."/>
            <person name="Kallscheuer N."/>
            <person name="Luecker S."/>
            <person name="Lage O.M."/>
            <person name="Pohl T."/>
            <person name="Merkel B.J."/>
            <person name="Hornburger P."/>
            <person name="Mueller R.-W."/>
            <person name="Bruemmer F."/>
            <person name="Labrenz M."/>
            <person name="Spormann A.M."/>
            <person name="Op den Camp H."/>
            <person name="Overmann J."/>
            <person name="Amann R."/>
            <person name="Jetten M.S.M."/>
            <person name="Mascher T."/>
            <person name="Medema M.H."/>
            <person name="Devos D.P."/>
            <person name="Kaster A.-K."/>
            <person name="Ovreas L."/>
            <person name="Rohde M."/>
            <person name="Galperin M.Y."/>
            <person name="Jogler C."/>
        </authorList>
    </citation>
    <scope>NUCLEOTIDE SEQUENCE [LARGE SCALE GENOMIC DNA]</scope>
    <source>
        <strain evidence="1 2">TBK1r</strain>
    </source>
</reference>
<accession>A0ABX5XVL3</accession>
<dbReference type="RefSeq" id="WP_419580344.1">
    <property type="nucleotide sequence ID" value="NZ_CP036432.1"/>
</dbReference>
<organism evidence="1 2">
    <name type="scientific">Stieleria magnilauensis</name>
    <dbReference type="NCBI Taxonomy" id="2527963"/>
    <lineage>
        <taxon>Bacteria</taxon>
        <taxon>Pseudomonadati</taxon>
        <taxon>Planctomycetota</taxon>
        <taxon>Planctomycetia</taxon>
        <taxon>Pirellulales</taxon>
        <taxon>Pirellulaceae</taxon>
        <taxon>Stieleria</taxon>
    </lineage>
</organism>
<dbReference type="Proteomes" id="UP000318081">
    <property type="component" value="Chromosome"/>
</dbReference>